<dbReference type="SUPFAM" id="SSF51215">
    <property type="entry name" value="Regulatory protein AraC"/>
    <property type="match status" value="1"/>
</dbReference>
<dbReference type="Gene3D" id="2.60.120.280">
    <property type="entry name" value="Regulatory protein AraC"/>
    <property type="match status" value="1"/>
</dbReference>
<dbReference type="InterPro" id="IPR018062">
    <property type="entry name" value="HTH_AraC-typ_CS"/>
</dbReference>
<dbReference type="InterPro" id="IPR037923">
    <property type="entry name" value="HTH-like"/>
</dbReference>
<proteinExistence type="predicted"/>
<dbReference type="Gene3D" id="1.10.10.60">
    <property type="entry name" value="Homeodomain-like"/>
    <property type="match status" value="2"/>
</dbReference>
<dbReference type="AlphaFoldDB" id="A0A367FXV1"/>
<organism evidence="5 6">
    <name type="scientific">Blautia obeum</name>
    <dbReference type="NCBI Taxonomy" id="40520"/>
    <lineage>
        <taxon>Bacteria</taxon>
        <taxon>Bacillati</taxon>
        <taxon>Bacillota</taxon>
        <taxon>Clostridia</taxon>
        <taxon>Lachnospirales</taxon>
        <taxon>Lachnospiraceae</taxon>
        <taxon>Blautia</taxon>
    </lineage>
</organism>
<evidence type="ECO:0000313" key="6">
    <source>
        <dbReference type="Proteomes" id="UP000253208"/>
    </source>
</evidence>
<dbReference type="SMART" id="SM00342">
    <property type="entry name" value="HTH_ARAC"/>
    <property type="match status" value="1"/>
</dbReference>
<gene>
    <name evidence="5" type="ORF">C4886_13255</name>
</gene>
<dbReference type="Proteomes" id="UP000253208">
    <property type="component" value="Unassembled WGS sequence"/>
</dbReference>
<sequence length="291" mass="34602">MYTLSAYYHKSRVDFMDKKHPLFIGSCGTYHLYTVEKLPTHRPKGRLDYQLLYIASGRAHFYFDGKPTVVEAGNMVLYRPREEQRYYYYGADQTEVYWVHFTGNNVKNFLRRYGITDDTRIIYTGISIEYKNLFMSMIEELNLQRIDCEEMLINYFTILLISLHRIALQKPRKKNLQNMNDMEQTAQYFRMHYNKPISIKDYAVSHNISISWFIQNFRQYANTTPAQYVQSLRLTNAKILLETTNYNITEIANLVGYENPLYFSRFFRKQCGISPSQFRKQLVPNAESCPK</sequence>
<evidence type="ECO:0000313" key="5">
    <source>
        <dbReference type="EMBL" id="RCH42763.1"/>
    </source>
</evidence>
<dbReference type="InterPro" id="IPR020449">
    <property type="entry name" value="Tscrpt_reg_AraC-type_HTH"/>
</dbReference>
<dbReference type="PANTHER" id="PTHR43280:SF2">
    <property type="entry name" value="HTH-TYPE TRANSCRIPTIONAL REGULATOR EXSA"/>
    <property type="match status" value="1"/>
</dbReference>
<keyword evidence="3" id="KW-0804">Transcription</keyword>
<dbReference type="PROSITE" id="PS01124">
    <property type="entry name" value="HTH_ARAC_FAMILY_2"/>
    <property type="match status" value="1"/>
</dbReference>
<feature type="domain" description="HTH araC/xylS-type" evidence="4">
    <location>
        <begin position="183"/>
        <end position="281"/>
    </location>
</feature>
<dbReference type="PRINTS" id="PR00032">
    <property type="entry name" value="HTHARAC"/>
</dbReference>
<comment type="caution">
    <text evidence="5">The sequence shown here is derived from an EMBL/GenBank/DDBJ whole genome shotgun (WGS) entry which is preliminary data.</text>
</comment>
<dbReference type="Pfam" id="PF12833">
    <property type="entry name" value="HTH_18"/>
    <property type="match status" value="1"/>
</dbReference>
<dbReference type="PANTHER" id="PTHR43280">
    <property type="entry name" value="ARAC-FAMILY TRANSCRIPTIONAL REGULATOR"/>
    <property type="match status" value="1"/>
</dbReference>
<dbReference type="Pfam" id="PF02311">
    <property type="entry name" value="AraC_binding"/>
    <property type="match status" value="1"/>
</dbReference>
<keyword evidence="1" id="KW-0805">Transcription regulation</keyword>
<dbReference type="GO" id="GO:0003700">
    <property type="term" value="F:DNA-binding transcription factor activity"/>
    <property type="evidence" value="ECO:0007669"/>
    <property type="project" value="InterPro"/>
</dbReference>
<dbReference type="RefSeq" id="WP_114002534.1">
    <property type="nucleotide sequence ID" value="NZ_PSQG01000019.1"/>
</dbReference>
<accession>A0A367FXV1</accession>
<dbReference type="InterPro" id="IPR018060">
    <property type="entry name" value="HTH_AraC"/>
</dbReference>
<dbReference type="GO" id="GO:0043565">
    <property type="term" value="F:sequence-specific DNA binding"/>
    <property type="evidence" value="ECO:0007669"/>
    <property type="project" value="InterPro"/>
</dbReference>
<evidence type="ECO:0000256" key="1">
    <source>
        <dbReference type="ARBA" id="ARBA00023015"/>
    </source>
</evidence>
<evidence type="ECO:0000259" key="4">
    <source>
        <dbReference type="PROSITE" id="PS01124"/>
    </source>
</evidence>
<protein>
    <submittedName>
        <fullName evidence="5">AraC family transcriptional regulator</fullName>
    </submittedName>
</protein>
<reference evidence="5 6" key="1">
    <citation type="submission" date="2018-02" db="EMBL/GenBank/DDBJ databases">
        <title>Complete genome sequencing of Faecalibacterium prausnitzii strains isolated from the human gut.</title>
        <authorList>
            <person name="Fitzgerald B.C."/>
            <person name="Shkoporov A.N."/>
            <person name="Ross P.R."/>
            <person name="Hill C."/>
        </authorList>
    </citation>
    <scope>NUCLEOTIDE SEQUENCE [LARGE SCALE GENOMIC DNA]</scope>
    <source>
        <strain evidence="5 6">APC942/31-1</strain>
    </source>
</reference>
<dbReference type="SUPFAM" id="SSF46689">
    <property type="entry name" value="Homeodomain-like"/>
    <property type="match status" value="2"/>
</dbReference>
<dbReference type="InterPro" id="IPR003313">
    <property type="entry name" value="AraC-bd"/>
</dbReference>
<dbReference type="EMBL" id="PSQG01000019">
    <property type="protein sequence ID" value="RCH42763.1"/>
    <property type="molecule type" value="Genomic_DNA"/>
</dbReference>
<evidence type="ECO:0000256" key="2">
    <source>
        <dbReference type="ARBA" id="ARBA00023125"/>
    </source>
</evidence>
<evidence type="ECO:0000256" key="3">
    <source>
        <dbReference type="ARBA" id="ARBA00023163"/>
    </source>
</evidence>
<dbReference type="InterPro" id="IPR009057">
    <property type="entry name" value="Homeodomain-like_sf"/>
</dbReference>
<dbReference type="PROSITE" id="PS00041">
    <property type="entry name" value="HTH_ARAC_FAMILY_1"/>
    <property type="match status" value="1"/>
</dbReference>
<keyword evidence="2" id="KW-0238">DNA-binding</keyword>
<name>A0A367FXV1_9FIRM</name>